<evidence type="ECO:0000313" key="10">
    <source>
        <dbReference type="Proteomes" id="UP001329915"/>
    </source>
</evidence>
<dbReference type="InterPro" id="IPR022930">
    <property type="entry name" value="UPF0316"/>
</dbReference>
<keyword evidence="4 6" id="KW-1133">Transmembrane helix</keyword>
<evidence type="ECO:0000259" key="7">
    <source>
        <dbReference type="Pfam" id="PF10035"/>
    </source>
</evidence>
<proteinExistence type="inferred from homology"/>
<feature type="domain" description="DUF5698" evidence="8">
    <location>
        <begin position="22"/>
        <end position="78"/>
    </location>
</feature>
<reference evidence="9 10" key="1">
    <citation type="submission" date="2023-04" db="EMBL/GenBank/DDBJ databases">
        <authorList>
            <person name="Hsu D."/>
        </authorList>
    </citation>
    <scope>NUCLEOTIDE SEQUENCE [LARGE SCALE GENOMIC DNA]</scope>
    <source>
        <strain evidence="9 10">MK1</strain>
    </source>
</reference>
<dbReference type="HAMAP" id="MF_01515">
    <property type="entry name" value="UPF0316"/>
    <property type="match status" value="1"/>
</dbReference>
<dbReference type="InterPro" id="IPR044035">
    <property type="entry name" value="DUF5698"/>
</dbReference>
<dbReference type="AlphaFoldDB" id="A0AAU0UM17"/>
<dbReference type="PANTHER" id="PTHR40060:SF1">
    <property type="entry name" value="UPF0316 PROTEIN YEBE"/>
    <property type="match status" value="1"/>
</dbReference>
<feature type="domain" description="DUF2179" evidence="7">
    <location>
        <begin position="112"/>
        <end position="164"/>
    </location>
</feature>
<protein>
    <recommendedName>
        <fullName evidence="6">UPF0316 protein MFMK1_001005</fullName>
    </recommendedName>
</protein>
<keyword evidence="5 6" id="KW-0472">Membrane</keyword>
<dbReference type="RefSeq" id="WP_366924063.1">
    <property type="nucleotide sequence ID" value="NZ_CP121694.1"/>
</dbReference>
<dbReference type="InterPro" id="IPR015867">
    <property type="entry name" value="N-reg_PII/ATP_PRibTrfase_C"/>
</dbReference>
<dbReference type="Pfam" id="PF10035">
    <property type="entry name" value="DUF2179"/>
    <property type="match status" value="1"/>
</dbReference>
<dbReference type="Pfam" id="PF18955">
    <property type="entry name" value="DUF5698"/>
    <property type="match status" value="1"/>
</dbReference>
<dbReference type="InterPro" id="IPR019264">
    <property type="entry name" value="DUF2179"/>
</dbReference>
<dbReference type="EMBL" id="CP121694">
    <property type="protein sequence ID" value="WRO21209.1"/>
    <property type="molecule type" value="Genomic_DNA"/>
</dbReference>
<name>A0AAU0UM17_9FIRM</name>
<dbReference type="Gene3D" id="3.30.70.120">
    <property type="match status" value="1"/>
</dbReference>
<dbReference type="PANTHER" id="PTHR40060">
    <property type="entry name" value="UPF0316 PROTEIN YEBE"/>
    <property type="match status" value="1"/>
</dbReference>
<feature type="transmembrane region" description="Helical" evidence="6">
    <location>
        <begin position="6"/>
        <end position="27"/>
    </location>
</feature>
<accession>A0AAU0UM17</accession>
<organism evidence="9 10">
    <name type="scientific">Metallumcola ferriviriculae</name>
    <dbReference type="NCBI Taxonomy" id="3039180"/>
    <lineage>
        <taxon>Bacteria</taxon>
        <taxon>Bacillati</taxon>
        <taxon>Bacillota</taxon>
        <taxon>Clostridia</taxon>
        <taxon>Neomoorellales</taxon>
        <taxon>Desulfitibacteraceae</taxon>
        <taxon>Metallumcola</taxon>
    </lineage>
</organism>
<dbReference type="Proteomes" id="UP001329915">
    <property type="component" value="Chromosome"/>
</dbReference>
<dbReference type="GO" id="GO:0005886">
    <property type="term" value="C:plasma membrane"/>
    <property type="evidence" value="ECO:0007669"/>
    <property type="project" value="UniProtKB-SubCell"/>
</dbReference>
<evidence type="ECO:0000256" key="1">
    <source>
        <dbReference type="ARBA" id="ARBA00004651"/>
    </source>
</evidence>
<comment type="similarity">
    <text evidence="6">Belongs to the UPF0316 family.</text>
</comment>
<dbReference type="NCBIfam" id="NF003194">
    <property type="entry name" value="PRK04164.1-5"/>
    <property type="match status" value="1"/>
</dbReference>
<evidence type="ECO:0000256" key="6">
    <source>
        <dbReference type="HAMAP-Rule" id="MF_01515"/>
    </source>
</evidence>
<evidence type="ECO:0000256" key="2">
    <source>
        <dbReference type="ARBA" id="ARBA00022475"/>
    </source>
</evidence>
<evidence type="ECO:0000256" key="5">
    <source>
        <dbReference type="ARBA" id="ARBA00023136"/>
    </source>
</evidence>
<dbReference type="KEGG" id="dbc:MFMK1_001005"/>
<keyword evidence="10" id="KW-1185">Reference proteome</keyword>
<evidence type="ECO:0000259" key="8">
    <source>
        <dbReference type="Pfam" id="PF18955"/>
    </source>
</evidence>
<feature type="transmembrane region" description="Helical" evidence="6">
    <location>
        <begin position="34"/>
        <end position="55"/>
    </location>
</feature>
<feature type="transmembrane region" description="Helical" evidence="6">
    <location>
        <begin position="61"/>
        <end position="81"/>
    </location>
</feature>
<keyword evidence="2 6" id="KW-1003">Cell membrane</keyword>
<evidence type="ECO:0000256" key="4">
    <source>
        <dbReference type="ARBA" id="ARBA00022989"/>
    </source>
</evidence>
<sequence>MELIVGYIFIFMARVVDMSLFTVRTLLVVRGQRLFAAFIGFFEVLVYIVALKYVVDQLDNLWSLMFYALGFSTGNIVGSWLEEKLAIGTLTVQVITMTRPLELTCHLRGMGFGVTVWEGQGREGVRNILNIILARKDLSRLMREVNEWDFQAFVTVFDTRSTKGGVLFNRKGK</sequence>
<evidence type="ECO:0000256" key="3">
    <source>
        <dbReference type="ARBA" id="ARBA00022692"/>
    </source>
</evidence>
<gene>
    <name evidence="9" type="ORF">MFMK1_001005</name>
</gene>
<comment type="subcellular location">
    <subcellularLocation>
        <location evidence="1 6">Cell membrane</location>
        <topology evidence="1 6">Multi-pass membrane protein</topology>
    </subcellularLocation>
</comment>
<keyword evidence="3 6" id="KW-0812">Transmembrane</keyword>
<evidence type="ECO:0000313" key="9">
    <source>
        <dbReference type="EMBL" id="WRO21209.1"/>
    </source>
</evidence>
<dbReference type="CDD" id="cd16381">
    <property type="entry name" value="YitT_C_like_1"/>
    <property type="match status" value="1"/>
</dbReference>